<dbReference type="Pfam" id="PF01189">
    <property type="entry name" value="Methyltr_RsmB-F"/>
    <property type="match status" value="1"/>
</dbReference>
<dbReference type="Proteomes" id="UP000028828">
    <property type="component" value="Unassembled WGS sequence"/>
</dbReference>
<dbReference type="AlphaFoldDB" id="A0A086JVJ9"/>
<evidence type="ECO:0000256" key="2">
    <source>
        <dbReference type="ARBA" id="ARBA00022552"/>
    </source>
</evidence>
<evidence type="ECO:0000259" key="13">
    <source>
        <dbReference type="PROSITE" id="PS51686"/>
    </source>
</evidence>
<feature type="compositionally biased region" description="Basic and acidic residues" evidence="12">
    <location>
        <begin position="534"/>
        <end position="547"/>
    </location>
</feature>
<dbReference type="CDD" id="cd02440">
    <property type="entry name" value="AdoMet_MTases"/>
    <property type="match status" value="1"/>
</dbReference>
<dbReference type="VEuPathDB" id="ToxoDB:TGP89_222340"/>
<feature type="compositionally biased region" description="Low complexity" evidence="12">
    <location>
        <begin position="193"/>
        <end position="231"/>
    </location>
</feature>
<evidence type="ECO:0000256" key="3">
    <source>
        <dbReference type="ARBA" id="ARBA00022603"/>
    </source>
</evidence>
<evidence type="ECO:0000313" key="14">
    <source>
        <dbReference type="EMBL" id="KFG36167.1"/>
    </source>
</evidence>
<comment type="subcellular location">
    <subcellularLocation>
        <location evidence="1">Mitochondrion</location>
    </subcellularLocation>
</comment>
<comment type="similarity">
    <text evidence="11">Belongs to the class I-like SAM-binding methyltransferase superfamily. RsmB/NOP family.</text>
</comment>
<evidence type="ECO:0000256" key="4">
    <source>
        <dbReference type="ARBA" id="ARBA00022679"/>
    </source>
</evidence>
<feature type="binding site" evidence="11">
    <location>
        <position position="417"/>
    </location>
    <ligand>
        <name>S-adenosyl-L-methionine</name>
        <dbReference type="ChEBI" id="CHEBI:59789"/>
    </ligand>
</feature>
<evidence type="ECO:0000256" key="7">
    <source>
        <dbReference type="ARBA" id="ARBA00022946"/>
    </source>
</evidence>
<dbReference type="InterPro" id="IPR023267">
    <property type="entry name" value="RCMT"/>
</dbReference>
<dbReference type="InterPro" id="IPR001678">
    <property type="entry name" value="MeTrfase_RsmB-F_NOP2_dom"/>
</dbReference>
<keyword evidence="7" id="KW-0809">Transit peptide</keyword>
<dbReference type="PANTHER" id="PTHR22808">
    <property type="entry name" value="NCL1 YEAST -RELATED NOL1/NOP2/FMU SUN DOMAIN-CONTAINING"/>
    <property type="match status" value="1"/>
</dbReference>
<evidence type="ECO:0000256" key="11">
    <source>
        <dbReference type="PROSITE-ProRule" id="PRU01023"/>
    </source>
</evidence>
<dbReference type="GO" id="GO:0008173">
    <property type="term" value="F:RNA methyltransferase activity"/>
    <property type="evidence" value="ECO:0007669"/>
    <property type="project" value="InterPro"/>
</dbReference>
<comment type="caution">
    <text evidence="14">The sequence shown here is derived from an EMBL/GenBank/DDBJ whole genome shotgun (WGS) entry which is preliminary data.</text>
</comment>
<keyword evidence="4 11" id="KW-0808">Transferase</keyword>
<evidence type="ECO:0000256" key="12">
    <source>
        <dbReference type="SAM" id="MobiDB-lite"/>
    </source>
</evidence>
<evidence type="ECO:0000256" key="5">
    <source>
        <dbReference type="ARBA" id="ARBA00022691"/>
    </source>
</evidence>
<keyword evidence="3 11" id="KW-0489">Methyltransferase</keyword>
<dbReference type="PRINTS" id="PR02008">
    <property type="entry name" value="RCMTFAMILY"/>
</dbReference>
<dbReference type="Gene3D" id="3.40.50.150">
    <property type="entry name" value="Vaccinia Virus protein VP39"/>
    <property type="match status" value="1"/>
</dbReference>
<proteinExistence type="inferred from homology"/>
<dbReference type="GO" id="GO:0005762">
    <property type="term" value="C:mitochondrial large ribosomal subunit"/>
    <property type="evidence" value="ECO:0007669"/>
    <property type="project" value="TreeGrafter"/>
</dbReference>
<keyword evidence="8" id="KW-0496">Mitochondrion</keyword>
<feature type="region of interest" description="Disordered" evidence="12">
    <location>
        <begin position="525"/>
        <end position="547"/>
    </location>
</feature>
<feature type="region of interest" description="Disordered" evidence="12">
    <location>
        <begin position="163"/>
        <end position="231"/>
    </location>
</feature>
<reference evidence="14 15" key="1">
    <citation type="submission" date="2014-03" db="EMBL/GenBank/DDBJ databases">
        <authorList>
            <person name="Sibley D."/>
            <person name="Venepally P."/>
            <person name="Karamycheva S."/>
            <person name="Hadjithomas M."/>
            <person name="Khan A."/>
            <person name="Brunk B."/>
            <person name="Roos D."/>
            <person name="Caler E."/>
            <person name="Lorenzi H."/>
        </authorList>
    </citation>
    <scope>NUCLEOTIDE SEQUENCE [LARGE SCALE GENOMIC DNA]</scope>
    <source>
        <strain evidence="15">p89</strain>
    </source>
</reference>
<keyword evidence="5 11" id="KW-0949">S-adenosyl-L-methionine</keyword>
<name>A0A086JVJ9_TOXGO</name>
<protein>
    <recommendedName>
        <fullName evidence="9">NOL1/NOP2/Sun domain family member 4</fullName>
    </recommendedName>
</protein>
<comment type="catalytic activity">
    <reaction evidence="10">
        <text>a cytidine in rRNA + S-adenosyl-L-methionine = a 5-methylcytidine in rRNA + S-adenosyl-L-homocysteine + H(+)</text>
        <dbReference type="Rhea" id="RHEA:61484"/>
        <dbReference type="Rhea" id="RHEA-COMP:15836"/>
        <dbReference type="Rhea" id="RHEA-COMP:15837"/>
        <dbReference type="ChEBI" id="CHEBI:15378"/>
        <dbReference type="ChEBI" id="CHEBI:57856"/>
        <dbReference type="ChEBI" id="CHEBI:59789"/>
        <dbReference type="ChEBI" id="CHEBI:74483"/>
        <dbReference type="ChEBI" id="CHEBI:82748"/>
    </reaction>
</comment>
<dbReference type="InterPro" id="IPR049560">
    <property type="entry name" value="MeTrfase_RsmB-F_NOP2_cat"/>
</dbReference>
<dbReference type="OrthoDB" id="427002at2759"/>
<feature type="active site" description="Nucleophile" evidence="11">
    <location>
        <position position="471"/>
    </location>
</feature>
<dbReference type="PROSITE" id="PS51686">
    <property type="entry name" value="SAM_MT_RSMB_NOP"/>
    <property type="match status" value="1"/>
</dbReference>
<comment type="caution">
    <text evidence="11">Lacks conserved residue(s) required for the propagation of feature annotation.</text>
</comment>
<feature type="binding site" evidence="11">
    <location>
        <begin position="321"/>
        <end position="327"/>
    </location>
    <ligand>
        <name>S-adenosyl-L-methionine</name>
        <dbReference type="ChEBI" id="CHEBI:59789"/>
    </ligand>
</feature>
<sequence length="658" mass="69730">MSSRQSVKRPAASSGLVLRGASGWSAYHERQYGSARWKSLLRALAGEGRFAAFVAAAETRDTRQGEENSPSSLPPKPHRREVAEGFGCTYTGTSASGEVGRELRDAELCGARGVAERNAGAARYQDDAGGFSHETREDLIEFLHLRPSGLPSPNVFLVAGAGKEGEETPTEARHHRQNPESKSKDSHASCDAPSPVSSPLSPSGTSAMTVSSAVSSSRSSPSDLSSGSASSSPLPSSLVAAPCAAPVSPSISWSSSPPACSSNLSASSASCSKSKRCERSAQERAWLESLEKEKVYYLDGASAFAACALGVSPGERVLDLCAAPGGKSLVLASMLFPSSPCLFGNGSSLMQKSNSRNAGLLVCNEASRPRMERLQRVLHTFLSPEIVKKRLVQVTCASGTKGGAYERFAPFDKILVDAPCSSDRHLLKQGKSALALWASGTPKAHAERQLQLLKEALRLLRVGGVLLYSTCALSEVENEKVVEKLLKSCGSSVKECSLLVDSTGLSSSSVSSEFSRIVVLQPTQAQAETAQTSEARETKDTKQTEETLRMPRDACVHPPTHSRRLSPGRCTYTGGSEGSPAPAEAAIANAEFGGPFAVLERDSALCEAINDLESANDSPVWILEKRERGAIMLPDTPSGFGPLYMCKLKLVAPLQRRL</sequence>
<dbReference type="EMBL" id="AEYI02001543">
    <property type="protein sequence ID" value="KFG36167.1"/>
    <property type="molecule type" value="Genomic_DNA"/>
</dbReference>
<feature type="compositionally biased region" description="Basic and acidic residues" evidence="12">
    <location>
        <begin position="163"/>
        <end position="188"/>
    </location>
</feature>
<feature type="region of interest" description="Disordered" evidence="12">
    <location>
        <begin position="58"/>
        <end position="80"/>
    </location>
</feature>
<dbReference type="SUPFAM" id="SSF53335">
    <property type="entry name" value="S-adenosyl-L-methionine-dependent methyltransferases"/>
    <property type="match status" value="1"/>
</dbReference>
<feature type="domain" description="SAM-dependent MTase RsmB/NOP-type" evidence="13">
    <location>
        <begin position="226"/>
        <end position="540"/>
    </location>
</feature>
<dbReference type="InterPro" id="IPR029063">
    <property type="entry name" value="SAM-dependent_MTases_sf"/>
</dbReference>
<dbReference type="GO" id="GO:0031167">
    <property type="term" value="P:rRNA methylation"/>
    <property type="evidence" value="ECO:0007669"/>
    <property type="project" value="TreeGrafter"/>
</dbReference>
<organism evidence="14 15">
    <name type="scientific">Toxoplasma gondii p89</name>
    <dbReference type="NCBI Taxonomy" id="943119"/>
    <lineage>
        <taxon>Eukaryota</taxon>
        <taxon>Sar</taxon>
        <taxon>Alveolata</taxon>
        <taxon>Apicomplexa</taxon>
        <taxon>Conoidasida</taxon>
        <taxon>Coccidia</taxon>
        <taxon>Eucoccidiorida</taxon>
        <taxon>Eimeriorina</taxon>
        <taxon>Sarcocystidae</taxon>
        <taxon>Toxoplasma</taxon>
    </lineage>
</organism>
<keyword evidence="2" id="KW-0698">rRNA processing</keyword>
<accession>A0A086JVJ9</accession>
<dbReference type="GO" id="GO:0003723">
    <property type="term" value="F:RNA binding"/>
    <property type="evidence" value="ECO:0007669"/>
    <property type="project" value="UniProtKB-UniRule"/>
</dbReference>
<evidence type="ECO:0000256" key="9">
    <source>
        <dbReference type="ARBA" id="ARBA00042050"/>
    </source>
</evidence>
<evidence type="ECO:0000256" key="8">
    <source>
        <dbReference type="ARBA" id="ARBA00023128"/>
    </source>
</evidence>
<feature type="binding site" evidence="11">
    <location>
        <position position="365"/>
    </location>
    <ligand>
        <name>S-adenosyl-L-methionine</name>
        <dbReference type="ChEBI" id="CHEBI:59789"/>
    </ligand>
</feature>
<keyword evidence="6 11" id="KW-0694">RNA-binding</keyword>
<dbReference type="PANTHER" id="PTHR22808:SF3">
    <property type="entry name" value="5-METHYLCYTOSINE RRNA METHYLTRANSFERASE NSUN4"/>
    <property type="match status" value="1"/>
</dbReference>
<evidence type="ECO:0000256" key="1">
    <source>
        <dbReference type="ARBA" id="ARBA00004173"/>
    </source>
</evidence>
<gene>
    <name evidence="14" type="ORF">TGP89_222340</name>
</gene>
<evidence type="ECO:0000256" key="6">
    <source>
        <dbReference type="ARBA" id="ARBA00022884"/>
    </source>
</evidence>
<evidence type="ECO:0000313" key="15">
    <source>
        <dbReference type="Proteomes" id="UP000028828"/>
    </source>
</evidence>
<evidence type="ECO:0000256" key="10">
    <source>
        <dbReference type="ARBA" id="ARBA00049302"/>
    </source>
</evidence>